<comment type="caution">
    <text evidence="1">The sequence shown here is derived from an EMBL/GenBank/DDBJ whole genome shotgun (WGS) entry which is preliminary data.</text>
</comment>
<gene>
    <name evidence="1" type="ORF">TNCT_722461</name>
</gene>
<accession>A0A8X6LEL1</accession>
<keyword evidence="2" id="KW-1185">Reference proteome</keyword>
<evidence type="ECO:0000313" key="1">
    <source>
        <dbReference type="EMBL" id="GFR04299.1"/>
    </source>
</evidence>
<reference evidence="1" key="1">
    <citation type="submission" date="2020-07" db="EMBL/GenBank/DDBJ databases">
        <title>Multicomponent nature underlies the extraordinary mechanical properties of spider dragline silk.</title>
        <authorList>
            <person name="Kono N."/>
            <person name="Nakamura H."/>
            <person name="Mori M."/>
            <person name="Yoshida Y."/>
            <person name="Ohtoshi R."/>
            <person name="Malay A.D."/>
            <person name="Moran D.A.P."/>
            <person name="Tomita M."/>
            <person name="Numata K."/>
            <person name="Arakawa K."/>
        </authorList>
    </citation>
    <scope>NUCLEOTIDE SEQUENCE</scope>
</reference>
<name>A0A8X6LEL1_TRICU</name>
<proteinExistence type="predicted"/>
<evidence type="ECO:0000313" key="2">
    <source>
        <dbReference type="Proteomes" id="UP000887116"/>
    </source>
</evidence>
<dbReference type="EMBL" id="BMAO01025689">
    <property type="protein sequence ID" value="GFR04299.1"/>
    <property type="molecule type" value="Genomic_DNA"/>
</dbReference>
<sequence>MRTLEHLRILSEAVRPSMSQLKATRNLGQLASLWFGLIATDWDSFGGIRKGTRHDFNTINNRRGYDVF</sequence>
<dbReference type="Proteomes" id="UP000887116">
    <property type="component" value="Unassembled WGS sequence"/>
</dbReference>
<protein>
    <submittedName>
        <fullName evidence="1">Uncharacterized protein</fullName>
    </submittedName>
</protein>
<organism evidence="1 2">
    <name type="scientific">Trichonephila clavata</name>
    <name type="common">Joro spider</name>
    <name type="synonym">Nephila clavata</name>
    <dbReference type="NCBI Taxonomy" id="2740835"/>
    <lineage>
        <taxon>Eukaryota</taxon>
        <taxon>Metazoa</taxon>
        <taxon>Ecdysozoa</taxon>
        <taxon>Arthropoda</taxon>
        <taxon>Chelicerata</taxon>
        <taxon>Arachnida</taxon>
        <taxon>Araneae</taxon>
        <taxon>Araneomorphae</taxon>
        <taxon>Entelegynae</taxon>
        <taxon>Araneoidea</taxon>
        <taxon>Nephilidae</taxon>
        <taxon>Trichonephila</taxon>
    </lineage>
</organism>
<dbReference type="AlphaFoldDB" id="A0A8X6LEL1"/>